<dbReference type="Pfam" id="PF02230">
    <property type="entry name" value="Abhydrolase_2"/>
    <property type="match status" value="1"/>
</dbReference>
<evidence type="ECO:0000259" key="4">
    <source>
        <dbReference type="Pfam" id="PF02230"/>
    </source>
</evidence>
<protein>
    <submittedName>
        <fullName evidence="5">Dienelactone hydrolase family protein</fullName>
    </submittedName>
</protein>
<evidence type="ECO:0000256" key="3">
    <source>
        <dbReference type="SAM" id="MobiDB-lite"/>
    </source>
</evidence>
<dbReference type="Proteomes" id="UP001165366">
    <property type="component" value="Unassembled WGS sequence"/>
</dbReference>
<reference evidence="5" key="2">
    <citation type="submission" date="2024-05" db="EMBL/GenBank/DDBJ databases">
        <title>Rhodohalobacter halophilus gen. nov., sp. nov., a moderately halophilic member of the family Balneolaceae.</title>
        <authorList>
            <person name="Xia J."/>
        </authorList>
    </citation>
    <scope>NUCLEOTIDE SEQUENCE</scope>
    <source>
        <strain evidence="5">WB101</strain>
    </source>
</reference>
<dbReference type="InterPro" id="IPR003140">
    <property type="entry name" value="PLipase/COase/thioEstase"/>
</dbReference>
<dbReference type="SUPFAM" id="SSF53474">
    <property type="entry name" value="alpha/beta-Hydrolases"/>
    <property type="match status" value="1"/>
</dbReference>
<accession>A0ABS9KAM9</accession>
<keyword evidence="6" id="KW-1185">Reference proteome</keyword>
<comment type="caution">
    <text evidence="5">The sequence shown here is derived from an EMBL/GenBank/DDBJ whole genome shotgun (WGS) entry which is preliminary data.</text>
</comment>
<dbReference type="PANTHER" id="PTHR10655:SF17">
    <property type="entry name" value="LYSOPHOSPHOLIPASE-LIKE PROTEIN 1"/>
    <property type="match status" value="1"/>
</dbReference>
<name>A0ABS9KAM9_9BACT</name>
<dbReference type="GO" id="GO:0016787">
    <property type="term" value="F:hydrolase activity"/>
    <property type="evidence" value="ECO:0007669"/>
    <property type="project" value="UniProtKB-KW"/>
</dbReference>
<feature type="domain" description="Phospholipase/carboxylesterase/thioesterase" evidence="4">
    <location>
        <begin position="30"/>
        <end position="216"/>
    </location>
</feature>
<feature type="compositionally biased region" description="Basic and acidic residues" evidence="3">
    <location>
        <begin position="1"/>
        <end position="10"/>
    </location>
</feature>
<dbReference type="PANTHER" id="PTHR10655">
    <property type="entry name" value="LYSOPHOSPHOLIPASE-RELATED"/>
    <property type="match status" value="1"/>
</dbReference>
<feature type="region of interest" description="Disordered" evidence="3">
    <location>
        <begin position="1"/>
        <end position="21"/>
    </location>
</feature>
<keyword evidence="2 5" id="KW-0378">Hydrolase</keyword>
<evidence type="ECO:0000256" key="1">
    <source>
        <dbReference type="ARBA" id="ARBA00006499"/>
    </source>
</evidence>
<proteinExistence type="inferred from homology"/>
<evidence type="ECO:0000256" key="2">
    <source>
        <dbReference type="ARBA" id="ARBA00022801"/>
    </source>
</evidence>
<sequence>MFRANSEKPFHGPHQNSNIVTHGVSPEDAELAMVMIHGRGATAESIITLSNEFDTGNIHYRAPQANQFTWYPHSFLQPTERNEPGLSSALQVLFDIVSDLEAEGIPKEKIVLLGFSQGACLATEFIARHPAKYGGLIALSGGLIGDSINQENYDGDLEGTPYFVGCSDVDPHIPVERVDASVNVLEKLGADITKKIYPGMGHTVNQDEINHIIQILASP</sequence>
<organism evidence="5 6">
    <name type="scientific">Rhodohalobacter sulfatireducens</name>
    <dbReference type="NCBI Taxonomy" id="2911366"/>
    <lineage>
        <taxon>Bacteria</taxon>
        <taxon>Pseudomonadati</taxon>
        <taxon>Balneolota</taxon>
        <taxon>Balneolia</taxon>
        <taxon>Balneolales</taxon>
        <taxon>Balneolaceae</taxon>
        <taxon>Rhodohalobacter</taxon>
    </lineage>
</organism>
<reference evidence="5" key="1">
    <citation type="submission" date="2022-01" db="EMBL/GenBank/DDBJ databases">
        <authorList>
            <person name="Wang Y."/>
        </authorList>
    </citation>
    <scope>NUCLEOTIDE SEQUENCE</scope>
    <source>
        <strain evidence="5">WB101</strain>
    </source>
</reference>
<dbReference type="Gene3D" id="3.40.50.1820">
    <property type="entry name" value="alpha/beta hydrolase"/>
    <property type="match status" value="1"/>
</dbReference>
<dbReference type="InterPro" id="IPR029058">
    <property type="entry name" value="AB_hydrolase_fold"/>
</dbReference>
<dbReference type="InterPro" id="IPR050565">
    <property type="entry name" value="LYPA1-2/EST-like"/>
</dbReference>
<evidence type="ECO:0000313" key="5">
    <source>
        <dbReference type="EMBL" id="MCG2587886.1"/>
    </source>
</evidence>
<gene>
    <name evidence="5" type="ORF">L6773_04880</name>
</gene>
<dbReference type="EMBL" id="JAKLWS010000004">
    <property type="protein sequence ID" value="MCG2587886.1"/>
    <property type="molecule type" value="Genomic_DNA"/>
</dbReference>
<dbReference type="RefSeq" id="WP_237852729.1">
    <property type="nucleotide sequence ID" value="NZ_JAKLWS010000004.1"/>
</dbReference>
<evidence type="ECO:0000313" key="6">
    <source>
        <dbReference type="Proteomes" id="UP001165366"/>
    </source>
</evidence>
<comment type="similarity">
    <text evidence="1">Belongs to the AB hydrolase superfamily. AB hydrolase 2 family.</text>
</comment>